<dbReference type="GO" id="GO:0006952">
    <property type="term" value="P:defense response"/>
    <property type="evidence" value="ECO:0007669"/>
    <property type="project" value="InterPro"/>
</dbReference>
<protein>
    <recommendedName>
        <fullName evidence="4">C-JID domain-containing protein</fullName>
    </recommendedName>
</protein>
<dbReference type="InterPro" id="IPR044974">
    <property type="entry name" value="Disease_R_plants"/>
</dbReference>
<proteinExistence type="predicted"/>
<dbReference type="PROSITE" id="PS51450">
    <property type="entry name" value="LRR"/>
    <property type="match status" value="1"/>
</dbReference>
<dbReference type="PANTHER" id="PTHR11017:SF559">
    <property type="entry name" value="DISEASE RESISTANCE PROTEIN CHL1"/>
    <property type="match status" value="1"/>
</dbReference>
<dbReference type="InterPro" id="IPR045344">
    <property type="entry name" value="C-JID"/>
</dbReference>
<feature type="region of interest" description="Disordered" evidence="3">
    <location>
        <begin position="508"/>
        <end position="533"/>
    </location>
</feature>
<keyword evidence="2" id="KW-0677">Repeat</keyword>
<evidence type="ECO:0000256" key="1">
    <source>
        <dbReference type="ARBA" id="ARBA00022614"/>
    </source>
</evidence>
<dbReference type="Proteomes" id="UP000886885">
    <property type="component" value="Chromosome 19A"/>
</dbReference>
<evidence type="ECO:0000259" key="4">
    <source>
        <dbReference type="Pfam" id="PF20160"/>
    </source>
</evidence>
<evidence type="ECO:0000256" key="2">
    <source>
        <dbReference type="ARBA" id="ARBA00022737"/>
    </source>
</evidence>
<dbReference type="Pfam" id="PF00560">
    <property type="entry name" value="LRR_1"/>
    <property type="match status" value="2"/>
</dbReference>
<comment type="caution">
    <text evidence="5">The sequence shown here is derived from an EMBL/GenBank/DDBJ whole genome shotgun (WGS) entry which is preliminary data.</text>
</comment>
<keyword evidence="1" id="KW-0433">Leucine-rich repeat</keyword>
<name>A0A8X8C2S7_POPTO</name>
<dbReference type="PANTHER" id="PTHR11017">
    <property type="entry name" value="LEUCINE-RICH REPEAT-CONTAINING PROTEIN"/>
    <property type="match status" value="1"/>
</dbReference>
<feature type="domain" description="C-JID" evidence="4">
    <location>
        <begin position="337"/>
        <end position="467"/>
    </location>
</feature>
<organism evidence="5 6">
    <name type="scientific">Populus tomentosa</name>
    <name type="common">Chinese white poplar</name>
    <dbReference type="NCBI Taxonomy" id="118781"/>
    <lineage>
        <taxon>Eukaryota</taxon>
        <taxon>Viridiplantae</taxon>
        <taxon>Streptophyta</taxon>
        <taxon>Embryophyta</taxon>
        <taxon>Tracheophyta</taxon>
        <taxon>Spermatophyta</taxon>
        <taxon>Magnoliopsida</taxon>
        <taxon>eudicotyledons</taxon>
        <taxon>Gunneridae</taxon>
        <taxon>Pentapetalae</taxon>
        <taxon>rosids</taxon>
        <taxon>fabids</taxon>
        <taxon>Malpighiales</taxon>
        <taxon>Salicaceae</taxon>
        <taxon>Saliceae</taxon>
        <taxon>Populus</taxon>
    </lineage>
</organism>
<dbReference type="EMBL" id="JAAWWB010000037">
    <property type="protein sequence ID" value="KAG6738695.1"/>
    <property type="molecule type" value="Genomic_DNA"/>
</dbReference>
<evidence type="ECO:0000313" key="6">
    <source>
        <dbReference type="Proteomes" id="UP000886885"/>
    </source>
</evidence>
<evidence type="ECO:0000313" key="5">
    <source>
        <dbReference type="EMBL" id="KAG6738695.1"/>
    </source>
</evidence>
<sequence>MESVWKVPGAFFGDPERWRMEVRKELWKVPGAFFGDPEGWRMEVTKGKVLGAFFGDPEGWRMEGTEEIESIALDWANKRSAWNTGVFSKMSRLRLLRIRNACFDSGPEYLSNELRLFRIRNACFDSGPGPEYLSNELRFLEWCNYPSKSLPSSFRPENLVEVHLCYSNLRQLRLGNKLECLNELDVSGTAIREPPVSIFSLTNLKELSFHGCAESSRSTTNIWQRLMFPLMPRKRATSTSLVLPSLSGLSSLTKLDLSNCNLGEGAVPNDIGYLSSLRHLDLSSNTFVSLPTSIDQLSGLEFLRMEDCKMLQSLPQLPPNLQRFNGPRDLLGSSVIIPGSEIPTWFSHQSEGSSMSVQTPPHSHENDEWLGYVICASLEYDGCASSEYVRWPFLVPVLCMFMGKIIASTILHSGYEMKWKRDNISSNHLWYLFIEREVFDSFRFETYSPQLKVIKCGVRPVYHQDVEGLNRMTNLHENSTFEGVDECFQESGGSTMRGGGALVKRLGHTNDVGETSGSVSSDEQPPTKKLKQI</sequence>
<dbReference type="InterPro" id="IPR001611">
    <property type="entry name" value="Leu-rich_rpt"/>
</dbReference>
<reference evidence="5" key="1">
    <citation type="journal article" date="2020" name="bioRxiv">
        <title>Hybrid origin of Populus tomentosa Carr. identified through genome sequencing and phylogenomic analysis.</title>
        <authorList>
            <person name="An X."/>
            <person name="Gao K."/>
            <person name="Chen Z."/>
            <person name="Li J."/>
            <person name="Yang X."/>
            <person name="Yang X."/>
            <person name="Zhou J."/>
            <person name="Guo T."/>
            <person name="Zhao T."/>
            <person name="Huang S."/>
            <person name="Miao D."/>
            <person name="Khan W.U."/>
            <person name="Rao P."/>
            <person name="Ye M."/>
            <person name="Lei B."/>
            <person name="Liao W."/>
            <person name="Wang J."/>
            <person name="Ji L."/>
            <person name="Li Y."/>
            <person name="Guo B."/>
            <person name="Mustafa N.S."/>
            <person name="Li S."/>
            <person name="Yun Q."/>
            <person name="Keller S.R."/>
            <person name="Mao J."/>
            <person name="Zhang R."/>
            <person name="Strauss S.H."/>
        </authorList>
    </citation>
    <scope>NUCLEOTIDE SEQUENCE</scope>
    <source>
        <strain evidence="5">GM15</strain>
        <tissue evidence="5">Leaf</tissue>
    </source>
</reference>
<feature type="compositionally biased region" description="Polar residues" evidence="3">
    <location>
        <begin position="512"/>
        <end position="524"/>
    </location>
</feature>
<dbReference type="Pfam" id="PF20160">
    <property type="entry name" value="C-JID"/>
    <property type="match status" value="1"/>
</dbReference>
<dbReference type="AlphaFoldDB" id="A0A8X8C2S7"/>
<accession>A0A8X8C2S7</accession>
<dbReference type="OrthoDB" id="842790at2759"/>
<keyword evidence="6" id="KW-1185">Reference proteome</keyword>
<evidence type="ECO:0000256" key="3">
    <source>
        <dbReference type="SAM" id="MobiDB-lite"/>
    </source>
</evidence>
<gene>
    <name evidence="5" type="ORF">POTOM_058317</name>
</gene>